<evidence type="ECO:0000256" key="3">
    <source>
        <dbReference type="ARBA" id="ARBA00022801"/>
    </source>
</evidence>
<evidence type="ECO:0000256" key="1">
    <source>
        <dbReference type="ARBA" id="ARBA00007749"/>
    </source>
</evidence>
<comment type="similarity">
    <text evidence="1">Belongs to the metallo-beta-lactamase superfamily.</text>
</comment>
<feature type="domain" description="Metallo-beta-lactamase" evidence="5">
    <location>
        <begin position="53"/>
        <end position="268"/>
    </location>
</feature>
<dbReference type="EMBL" id="GU474885">
    <property type="protein sequence ID" value="ADI18257.1"/>
    <property type="molecule type" value="Genomic_DNA"/>
</dbReference>
<accession>E0XV16</accession>
<dbReference type="GO" id="GO:0016787">
    <property type="term" value="F:hydrolase activity"/>
    <property type="evidence" value="ECO:0007669"/>
    <property type="project" value="UniProtKB-KW"/>
</dbReference>
<dbReference type="AlphaFoldDB" id="E0XV16"/>
<dbReference type="PANTHER" id="PTHR42978:SF6">
    <property type="entry name" value="QUORUM-QUENCHING LACTONASE YTNP-RELATED"/>
    <property type="match status" value="1"/>
</dbReference>
<protein>
    <submittedName>
        <fullName evidence="6">Zn-dependent hydrolases, including glyoxylases</fullName>
    </submittedName>
</protein>
<proteinExistence type="inferred from homology"/>
<evidence type="ECO:0000256" key="4">
    <source>
        <dbReference type="ARBA" id="ARBA00022833"/>
    </source>
</evidence>
<name>E0XV16_9GAMM</name>
<keyword evidence="2" id="KW-0479">Metal-binding</keyword>
<evidence type="ECO:0000313" key="6">
    <source>
        <dbReference type="EMBL" id="ADI18257.1"/>
    </source>
</evidence>
<evidence type="ECO:0000259" key="5">
    <source>
        <dbReference type="SMART" id="SM00849"/>
    </source>
</evidence>
<dbReference type="SMART" id="SM00849">
    <property type="entry name" value="Lactamase_B"/>
    <property type="match status" value="1"/>
</dbReference>
<dbReference type="Pfam" id="PF00753">
    <property type="entry name" value="Lactamase_B"/>
    <property type="match status" value="1"/>
</dbReference>
<dbReference type="PANTHER" id="PTHR42978">
    <property type="entry name" value="QUORUM-QUENCHING LACTONASE YTNP-RELATED-RELATED"/>
    <property type="match status" value="1"/>
</dbReference>
<dbReference type="GO" id="GO:0046872">
    <property type="term" value="F:metal ion binding"/>
    <property type="evidence" value="ECO:0007669"/>
    <property type="project" value="UniProtKB-KW"/>
</dbReference>
<dbReference type="InterPro" id="IPR001279">
    <property type="entry name" value="Metallo-B-lactamas"/>
</dbReference>
<organism evidence="6">
    <name type="scientific">uncultured Chromatiales bacterium HF0200_41F04</name>
    <dbReference type="NCBI Taxonomy" id="710740"/>
    <lineage>
        <taxon>Bacteria</taxon>
        <taxon>Pseudomonadati</taxon>
        <taxon>Pseudomonadota</taxon>
        <taxon>Gammaproteobacteria</taxon>
        <taxon>Chromatiales</taxon>
        <taxon>environmental samples</taxon>
    </lineage>
</organism>
<evidence type="ECO:0000256" key="2">
    <source>
        <dbReference type="ARBA" id="ARBA00022723"/>
    </source>
</evidence>
<sequence length="288" mass="31577">MKWKVGDTTITKLEEIVYPEFPDVIPAATPDVVKKVKWLFPHFVTPEGVLSLSVHSLIVETPGATLIVDTCIGNDRDRDPFEVMHMLSTSYMEDMVAAGYHPDGVDYVLCTHLHLDHVGWNTKLVDGAWVPTFPNAAYLMSKQDLEFWSSIDANAQDDFMQLQRKVFDDSLQPVLDAGLAKPVEGAAEVCEGVSLVPTPGHTPGHVSVQIESAGETALITGDFIHHPIQFNDPNLVSPFDVDNDAAVATRHRVFGEYADSPTLIIGTHFAGPTAGKLVRDGDTYRLDV</sequence>
<dbReference type="InterPro" id="IPR036866">
    <property type="entry name" value="RibonucZ/Hydroxyglut_hydro"/>
</dbReference>
<dbReference type="SUPFAM" id="SSF56281">
    <property type="entry name" value="Metallo-hydrolase/oxidoreductase"/>
    <property type="match status" value="1"/>
</dbReference>
<keyword evidence="3 6" id="KW-0378">Hydrolase</keyword>
<dbReference type="CDD" id="cd16277">
    <property type="entry name" value="metallo-hydrolase-like_MBL-fold"/>
    <property type="match status" value="1"/>
</dbReference>
<dbReference type="InterPro" id="IPR051013">
    <property type="entry name" value="MBL_superfamily_lactonases"/>
</dbReference>
<reference evidence="6" key="1">
    <citation type="journal article" date="2011" name="Environ. Microbiol.">
        <title>Time-series analyses of Monterey Bay coastal microbial picoplankton using a 'genome proxy' microarray.</title>
        <authorList>
            <person name="Rich V.I."/>
            <person name="Pham V.D."/>
            <person name="Eppley J."/>
            <person name="Shi Y."/>
            <person name="DeLong E.F."/>
        </authorList>
    </citation>
    <scope>NUCLEOTIDE SEQUENCE</scope>
</reference>
<dbReference type="Gene3D" id="3.60.15.10">
    <property type="entry name" value="Ribonuclease Z/Hydroxyacylglutathione hydrolase-like"/>
    <property type="match status" value="1"/>
</dbReference>
<keyword evidence="4" id="KW-0862">Zinc</keyword>